<keyword evidence="3 11" id="KW-0813">Transport</keyword>
<dbReference type="Proteomes" id="UP000274922">
    <property type="component" value="Unassembled WGS sequence"/>
</dbReference>
<dbReference type="EMBL" id="ML014117">
    <property type="protein sequence ID" value="RKP03812.1"/>
    <property type="molecule type" value="Genomic_DNA"/>
</dbReference>
<evidence type="ECO:0000313" key="13">
    <source>
        <dbReference type="EMBL" id="RKP03812.1"/>
    </source>
</evidence>
<dbReference type="PROSITE" id="PS50920">
    <property type="entry name" value="SOLCAR"/>
    <property type="match status" value="3"/>
</dbReference>
<evidence type="ECO:0000256" key="6">
    <source>
        <dbReference type="ARBA" id="ARBA00022792"/>
    </source>
</evidence>
<dbReference type="SUPFAM" id="SSF103506">
    <property type="entry name" value="Mitochondrial carrier"/>
    <property type="match status" value="1"/>
</dbReference>
<name>A0A4P9XE85_9FUNG</name>
<feature type="repeat" description="Solcar" evidence="10">
    <location>
        <begin position="45"/>
        <end position="154"/>
    </location>
</feature>
<dbReference type="AlphaFoldDB" id="A0A4P9XE85"/>
<dbReference type="PANTHER" id="PTHR45760">
    <property type="entry name" value="FI19922P1-RELATED"/>
    <property type="match status" value="1"/>
</dbReference>
<evidence type="ECO:0000256" key="4">
    <source>
        <dbReference type="ARBA" id="ARBA00022692"/>
    </source>
</evidence>
<dbReference type="Gene3D" id="1.50.40.10">
    <property type="entry name" value="Mitochondrial carrier domain"/>
    <property type="match status" value="1"/>
</dbReference>
<accession>A0A4P9XE85</accession>
<evidence type="ECO:0000256" key="7">
    <source>
        <dbReference type="ARBA" id="ARBA00022989"/>
    </source>
</evidence>
<dbReference type="OrthoDB" id="1747031at2759"/>
<comment type="subcellular location">
    <subcellularLocation>
        <location evidence="1">Mitochondrion inner membrane</location>
        <topology evidence="1">Multi-pass membrane protein</topology>
    </subcellularLocation>
</comment>
<sequence length="389" mass="41001">MPAGPSSATPALAAAALPSVAPSSAAASAATAPGHAHPPRPRAELAHTRRLLAAGSGSVLTTLMMTPFDVIKTRVQLHVASTARAPAAGMPLSAASASASPAAVAVPTTTAQAALAIVRREGALALWKGLTPGLIAALPSTMTYYAGYDVIRNDISPLLTAAGLGFYIPLVSGMSARACATFIVSPLELVRTRMQSRQGPEGLRHAFREIGISPKAVYRGLGPSLWRDVPFSGIYWLIYEQIHTWQHESRWSGRSLGARLSSTWPSPPSPSPSPSSPARRPGHDRSPPAAAPGTPLLEPSAFAHWLAAFQAGAVAGGVAGVLTQPFDVVKTHQQTMPGHRITTWPYLLDLKRRHGAAVLWRGTVPRMLKVIPACAIMISSYELGKRWLH</sequence>
<evidence type="ECO:0000256" key="5">
    <source>
        <dbReference type="ARBA" id="ARBA00022737"/>
    </source>
</evidence>
<keyword evidence="6" id="KW-0999">Mitochondrion inner membrane</keyword>
<protein>
    <recommendedName>
        <fullName evidence="15">Mitochondrial carrier</fullName>
    </recommendedName>
</protein>
<proteinExistence type="inferred from homology"/>
<evidence type="ECO:0008006" key="15">
    <source>
        <dbReference type="Google" id="ProtNLM"/>
    </source>
</evidence>
<evidence type="ECO:0000256" key="2">
    <source>
        <dbReference type="ARBA" id="ARBA00006375"/>
    </source>
</evidence>
<feature type="repeat" description="Solcar" evidence="10">
    <location>
        <begin position="164"/>
        <end position="245"/>
    </location>
</feature>
<evidence type="ECO:0000256" key="11">
    <source>
        <dbReference type="RuleBase" id="RU000488"/>
    </source>
</evidence>
<keyword evidence="8" id="KW-0496">Mitochondrion</keyword>
<dbReference type="PANTHER" id="PTHR45760:SF2">
    <property type="entry name" value="FI19922P1-RELATED"/>
    <property type="match status" value="1"/>
</dbReference>
<dbReference type="InterPro" id="IPR023395">
    <property type="entry name" value="MCP_dom_sf"/>
</dbReference>
<evidence type="ECO:0000256" key="8">
    <source>
        <dbReference type="ARBA" id="ARBA00023128"/>
    </source>
</evidence>
<dbReference type="STRING" id="1555241.A0A4P9XE85"/>
<comment type="similarity">
    <text evidence="2 11">Belongs to the mitochondrial carrier (TC 2.A.29) family.</text>
</comment>
<evidence type="ECO:0000313" key="14">
    <source>
        <dbReference type="Proteomes" id="UP000274922"/>
    </source>
</evidence>
<organism evidence="13 14">
    <name type="scientific">Caulochytrium protostelioides</name>
    <dbReference type="NCBI Taxonomy" id="1555241"/>
    <lineage>
        <taxon>Eukaryota</taxon>
        <taxon>Fungi</taxon>
        <taxon>Fungi incertae sedis</taxon>
        <taxon>Chytridiomycota</taxon>
        <taxon>Chytridiomycota incertae sedis</taxon>
        <taxon>Chytridiomycetes</taxon>
        <taxon>Caulochytriales</taxon>
        <taxon>Caulochytriaceae</taxon>
        <taxon>Caulochytrium</taxon>
    </lineage>
</organism>
<evidence type="ECO:0000256" key="9">
    <source>
        <dbReference type="ARBA" id="ARBA00023136"/>
    </source>
</evidence>
<evidence type="ECO:0000256" key="10">
    <source>
        <dbReference type="PROSITE-ProRule" id="PRU00282"/>
    </source>
</evidence>
<keyword evidence="9 10" id="KW-0472">Membrane</keyword>
<evidence type="ECO:0000256" key="12">
    <source>
        <dbReference type="SAM" id="MobiDB-lite"/>
    </source>
</evidence>
<evidence type="ECO:0000256" key="1">
    <source>
        <dbReference type="ARBA" id="ARBA00004448"/>
    </source>
</evidence>
<gene>
    <name evidence="13" type="ORF">CXG81DRAFT_16647</name>
</gene>
<feature type="compositionally biased region" description="Pro residues" evidence="12">
    <location>
        <begin position="265"/>
        <end position="275"/>
    </location>
</feature>
<dbReference type="InterPro" id="IPR045315">
    <property type="entry name" value="Mtm1-like"/>
</dbReference>
<keyword evidence="4 10" id="KW-0812">Transmembrane</keyword>
<feature type="repeat" description="Solcar" evidence="10">
    <location>
        <begin position="303"/>
        <end position="387"/>
    </location>
</feature>
<keyword evidence="7" id="KW-1133">Transmembrane helix</keyword>
<dbReference type="Pfam" id="PF00153">
    <property type="entry name" value="Mito_carr"/>
    <property type="match status" value="3"/>
</dbReference>
<keyword evidence="14" id="KW-1185">Reference proteome</keyword>
<dbReference type="GO" id="GO:1990542">
    <property type="term" value="P:mitochondrial transmembrane transport"/>
    <property type="evidence" value="ECO:0007669"/>
    <property type="project" value="InterPro"/>
</dbReference>
<reference evidence="14" key="1">
    <citation type="journal article" date="2018" name="Nat. Microbiol.">
        <title>Leveraging single-cell genomics to expand the fungal tree of life.</title>
        <authorList>
            <person name="Ahrendt S.R."/>
            <person name="Quandt C.A."/>
            <person name="Ciobanu D."/>
            <person name="Clum A."/>
            <person name="Salamov A."/>
            <person name="Andreopoulos B."/>
            <person name="Cheng J.F."/>
            <person name="Woyke T."/>
            <person name="Pelin A."/>
            <person name="Henrissat B."/>
            <person name="Reynolds N.K."/>
            <person name="Benny G.L."/>
            <person name="Smith M.E."/>
            <person name="James T.Y."/>
            <person name="Grigoriev I.V."/>
        </authorList>
    </citation>
    <scope>NUCLEOTIDE SEQUENCE [LARGE SCALE GENOMIC DNA]</scope>
    <source>
        <strain evidence="14">ATCC 52028</strain>
    </source>
</reference>
<feature type="region of interest" description="Disordered" evidence="12">
    <location>
        <begin position="261"/>
        <end position="293"/>
    </location>
</feature>
<dbReference type="GO" id="GO:0005743">
    <property type="term" value="C:mitochondrial inner membrane"/>
    <property type="evidence" value="ECO:0007669"/>
    <property type="project" value="UniProtKB-SubCell"/>
</dbReference>
<evidence type="ECO:0000256" key="3">
    <source>
        <dbReference type="ARBA" id="ARBA00022448"/>
    </source>
</evidence>
<keyword evidence="5" id="KW-0677">Repeat</keyword>
<dbReference type="InterPro" id="IPR018108">
    <property type="entry name" value="MCP_transmembrane"/>
</dbReference>